<keyword evidence="2" id="KW-1185">Reference proteome</keyword>
<reference evidence="1 2" key="1">
    <citation type="journal article" date="2017" name="Nature">
        <title>The Apostasia genome and the evolution of orchids.</title>
        <authorList>
            <person name="Zhang G.Q."/>
            <person name="Liu K.W."/>
            <person name="Li Z."/>
            <person name="Lohaus R."/>
            <person name="Hsiao Y.Y."/>
            <person name="Niu S.C."/>
            <person name="Wang J.Y."/>
            <person name="Lin Y.C."/>
            <person name="Xu Q."/>
            <person name="Chen L.J."/>
            <person name="Yoshida K."/>
            <person name="Fujiwara S."/>
            <person name="Wang Z.W."/>
            <person name="Zhang Y.Q."/>
            <person name="Mitsuda N."/>
            <person name="Wang M."/>
            <person name="Liu G.H."/>
            <person name="Pecoraro L."/>
            <person name="Huang H.X."/>
            <person name="Xiao X.J."/>
            <person name="Lin M."/>
            <person name="Wu X.Y."/>
            <person name="Wu W.L."/>
            <person name="Chen Y.Y."/>
            <person name="Chang S.B."/>
            <person name="Sakamoto S."/>
            <person name="Ohme-Takagi M."/>
            <person name="Yagi M."/>
            <person name="Zeng S.J."/>
            <person name="Shen C.Y."/>
            <person name="Yeh C.M."/>
            <person name="Luo Y.B."/>
            <person name="Tsai W.C."/>
            <person name="Van de Peer Y."/>
            <person name="Liu Z.J."/>
        </authorList>
    </citation>
    <scope>NUCLEOTIDE SEQUENCE [LARGE SCALE GENOMIC DNA]</scope>
    <source>
        <strain evidence="2">cv. Shenzhen</strain>
        <tissue evidence="1">Stem</tissue>
    </source>
</reference>
<gene>
    <name evidence="1" type="ORF">AXF42_Ash012000</name>
</gene>
<name>A0A2I0AJJ2_9ASPA</name>
<sequence length="50" mass="6104">MNLIKKLSGHLMYMHLIGENVQWPIDEKRLTEMDSHTRRRLLEVHMNYPQ</sequence>
<dbReference type="EMBL" id="KZ451978">
    <property type="protein sequence ID" value="PKA55708.1"/>
    <property type="molecule type" value="Genomic_DNA"/>
</dbReference>
<dbReference type="Proteomes" id="UP000236161">
    <property type="component" value="Unassembled WGS sequence"/>
</dbReference>
<evidence type="ECO:0000313" key="1">
    <source>
        <dbReference type="EMBL" id="PKA55708.1"/>
    </source>
</evidence>
<organism evidence="1 2">
    <name type="scientific">Apostasia shenzhenica</name>
    <dbReference type="NCBI Taxonomy" id="1088818"/>
    <lineage>
        <taxon>Eukaryota</taxon>
        <taxon>Viridiplantae</taxon>
        <taxon>Streptophyta</taxon>
        <taxon>Embryophyta</taxon>
        <taxon>Tracheophyta</taxon>
        <taxon>Spermatophyta</taxon>
        <taxon>Magnoliopsida</taxon>
        <taxon>Liliopsida</taxon>
        <taxon>Asparagales</taxon>
        <taxon>Orchidaceae</taxon>
        <taxon>Apostasioideae</taxon>
        <taxon>Apostasia</taxon>
    </lineage>
</organism>
<protein>
    <submittedName>
        <fullName evidence="1">Uncharacterized protein</fullName>
    </submittedName>
</protein>
<accession>A0A2I0AJJ2</accession>
<evidence type="ECO:0000313" key="2">
    <source>
        <dbReference type="Proteomes" id="UP000236161"/>
    </source>
</evidence>
<dbReference type="AlphaFoldDB" id="A0A2I0AJJ2"/>
<proteinExistence type="predicted"/>